<dbReference type="PROSITE" id="PS51186">
    <property type="entry name" value="GNAT"/>
    <property type="match status" value="1"/>
</dbReference>
<dbReference type="InterPro" id="IPR003781">
    <property type="entry name" value="CoA-bd"/>
</dbReference>
<dbReference type="SUPFAM" id="SSF52210">
    <property type="entry name" value="Succinyl-CoA synthetase domains"/>
    <property type="match status" value="2"/>
</dbReference>
<dbReference type="SMART" id="SM00881">
    <property type="entry name" value="CoA_binding"/>
    <property type="match status" value="1"/>
</dbReference>
<evidence type="ECO:0000259" key="1">
    <source>
        <dbReference type="PROSITE" id="PS51186"/>
    </source>
</evidence>
<dbReference type="PANTHER" id="PTHR42793">
    <property type="entry name" value="COA BINDING DOMAIN CONTAINING PROTEIN"/>
    <property type="match status" value="1"/>
</dbReference>
<dbReference type="Gene3D" id="3.40.630.30">
    <property type="match status" value="1"/>
</dbReference>
<dbReference type="SUPFAM" id="SSF55729">
    <property type="entry name" value="Acyl-CoA N-acyltransferases (Nat)"/>
    <property type="match status" value="1"/>
</dbReference>
<dbReference type="PANTHER" id="PTHR42793:SF1">
    <property type="entry name" value="PEPTIDYL-LYSINE N-ACETYLTRANSFERASE PATZ"/>
    <property type="match status" value="1"/>
</dbReference>
<reference evidence="3" key="1">
    <citation type="journal article" date="2019" name="Int. J. Syst. Evol. Microbiol.">
        <title>The Global Catalogue of Microorganisms (GCM) 10K type strain sequencing project: providing services to taxonomists for standard genome sequencing and annotation.</title>
        <authorList>
            <consortium name="The Broad Institute Genomics Platform"/>
            <consortium name="The Broad Institute Genome Sequencing Center for Infectious Disease"/>
            <person name="Wu L."/>
            <person name="Ma J."/>
        </authorList>
    </citation>
    <scope>NUCLEOTIDE SEQUENCE [LARGE SCALE GENOMIC DNA]</scope>
    <source>
        <strain evidence="3">JCM 16013</strain>
    </source>
</reference>
<comment type="caution">
    <text evidence="2">The sequence shown here is derived from an EMBL/GenBank/DDBJ whole genome shotgun (WGS) entry which is preliminary data.</text>
</comment>
<dbReference type="InterPro" id="IPR013815">
    <property type="entry name" value="ATP_grasp_subdomain_1"/>
</dbReference>
<dbReference type="Pfam" id="PF13380">
    <property type="entry name" value="CoA_binding_2"/>
    <property type="match status" value="1"/>
</dbReference>
<dbReference type="Proteomes" id="UP001499854">
    <property type="component" value="Unassembled WGS sequence"/>
</dbReference>
<dbReference type="SUPFAM" id="SSF56059">
    <property type="entry name" value="Glutathione synthetase ATP-binding domain-like"/>
    <property type="match status" value="1"/>
</dbReference>
<dbReference type="InterPro" id="IPR043938">
    <property type="entry name" value="Ligase_CoA_dom"/>
</dbReference>
<dbReference type="Pfam" id="PF13549">
    <property type="entry name" value="ATP-grasp_5"/>
    <property type="match status" value="1"/>
</dbReference>
<dbReference type="InterPro" id="IPR036291">
    <property type="entry name" value="NAD(P)-bd_dom_sf"/>
</dbReference>
<protein>
    <submittedName>
        <fullName evidence="2">Bifunctional GNAT family N-acetyltransferase/acetate--CoA ligase family protein</fullName>
    </submittedName>
</protein>
<keyword evidence="2" id="KW-0436">Ligase</keyword>
<dbReference type="Pfam" id="PF19045">
    <property type="entry name" value="Ligase_CoA_2"/>
    <property type="match status" value="1"/>
</dbReference>
<keyword evidence="3" id="KW-1185">Reference proteome</keyword>
<dbReference type="Pfam" id="PF13302">
    <property type="entry name" value="Acetyltransf_3"/>
    <property type="match status" value="1"/>
</dbReference>
<evidence type="ECO:0000313" key="2">
    <source>
        <dbReference type="EMBL" id="GAA2008891.1"/>
    </source>
</evidence>
<dbReference type="Gene3D" id="3.40.50.261">
    <property type="entry name" value="Succinyl-CoA synthetase domains"/>
    <property type="match status" value="2"/>
</dbReference>
<dbReference type="InterPro" id="IPR032875">
    <property type="entry name" value="Succ_CoA_lig_flav_dom"/>
</dbReference>
<dbReference type="RefSeq" id="WP_344663294.1">
    <property type="nucleotide sequence ID" value="NZ_BAAAQM010000113.1"/>
</dbReference>
<dbReference type="InterPro" id="IPR016181">
    <property type="entry name" value="Acyl_CoA_acyltransferase"/>
</dbReference>
<feature type="domain" description="N-acetyltransferase" evidence="1">
    <location>
        <begin position="29"/>
        <end position="197"/>
    </location>
</feature>
<dbReference type="InterPro" id="IPR016102">
    <property type="entry name" value="Succinyl-CoA_synth-like"/>
</dbReference>
<gene>
    <name evidence="2" type="ORF">GCM10009838_88800</name>
</gene>
<organism evidence="2 3">
    <name type="scientific">Catenulispora subtropica</name>
    <dbReference type="NCBI Taxonomy" id="450798"/>
    <lineage>
        <taxon>Bacteria</taxon>
        <taxon>Bacillati</taxon>
        <taxon>Actinomycetota</taxon>
        <taxon>Actinomycetes</taxon>
        <taxon>Catenulisporales</taxon>
        <taxon>Catenulisporaceae</taxon>
        <taxon>Catenulispora</taxon>
    </lineage>
</organism>
<evidence type="ECO:0000313" key="3">
    <source>
        <dbReference type="Proteomes" id="UP001499854"/>
    </source>
</evidence>
<dbReference type="InterPro" id="IPR000182">
    <property type="entry name" value="GNAT_dom"/>
</dbReference>
<sequence length="902" mass="93132">MTSRTAHRAPGPEARPATVHVLLADGTTVLIRPTVPEDLRDLSALFAGLSAQSLRMRFFASGAAAGQEAAQRLCEPHPDRIALVAVAVRGEDEQIVGEGEAWRMGPGADAAEVGFTVAEGWRGRGIGTLLLEHLADAARAAGIRWFTAETLSENLAMKRVINSAGLHHSAQFEHGGTVFHDIDLTEDDAYLEVVADREFAACAASLRPLFRPRGVAVVGAGRSPGGVGRAILDHLVTAGFDRPLFAVNPRADEIAGVPCARSIDLLPQQVDLAVLAVPADALVEAAVACGRHGVRALTAVTSPVPEPVRTALKAVCRRYGMRLVGPNCLGVAAFGPDIAMDATFGAHTPLGGAAGVGVQSGGVGIAVLDHLSRLGIGAGSFASLGDKTDVSGNDLLAWWSQDPGTELVLLHLESFGNPRKFARYARRVARTKPVLTVAAGRSAAGSRAAASHTAAAVTPGITREALFRQAGVIATRSVAELVETAALLEAGVRPTGRRVAVVSNAGGTGVLAADSLVEAGLSVPEFGTGLRDRLSALLGPAAACGNPVDTGAGADGAMLRRAVEAVAASGEVDAVLLLLVPTALAELPPTLAADARTLGVPTVTVLVDQAASVTSAPAAGGRRVPVYGDAESAARALAHACAYTEWLRRPGSEVPSVPGVRSQDAARLISLHLASHPEGGWLPPDRAADLLACYGITCARMVLATDEHTAVTAAALWDSPVVLKAYWPELVHKSDVGGVLLGLSGPDAVREGWRTLEERFGDRLAGVVVQEMAPHGVELLAGVDSDAVFGPLVAFGIGGTDTDLAADRGYRLAPLTAADAEDLVGASRAATLLAGYRGRPGGDPAAVRDVLSRLALLAAEQTCVTEAEINPLIATPDGVTAVDFRVRVEPRTATDPYLRRLR</sequence>
<dbReference type="Pfam" id="PF13607">
    <property type="entry name" value="Succ_CoA_lig"/>
    <property type="match status" value="1"/>
</dbReference>
<name>A0ABP5EV40_9ACTN</name>
<dbReference type="GO" id="GO:0016874">
    <property type="term" value="F:ligase activity"/>
    <property type="evidence" value="ECO:0007669"/>
    <property type="project" value="UniProtKB-KW"/>
</dbReference>
<dbReference type="Gene3D" id="3.30.1490.20">
    <property type="entry name" value="ATP-grasp fold, A domain"/>
    <property type="match status" value="1"/>
</dbReference>
<accession>A0ABP5EV40</accession>
<dbReference type="Gene3D" id="3.30.470.20">
    <property type="entry name" value="ATP-grasp fold, B domain"/>
    <property type="match status" value="1"/>
</dbReference>
<proteinExistence type="predicted"/>
<dbReference type="CDD" id="cd04301">
    <property type="entry name" value="NAT_SF"/>
    <property type="match status" value="1"/>
</dbReference>
<dbReference type="SUPFAM" id="SSF51735">
    <property type="entry name" value="NAD(P)-binding Rossmann-fold domains"/>
    <property type="match status" value="1"/>
</dbReference>
<dbReference type="Gene3D" id="3.40.50.720">
    <property type="entry name" value="NAD(P)-binding Rossmann-like Domain"/>
    <property type="match status" value="1"/>
</dbReference>
<dbReference type="EMBL" id="BAAAQM010000113">
    <property type="protein sequence ID" value="GAA2008891.1"/>
    <property type="molecule type" value="Genomic_DNA"/>
</dbReference>